<sequence>MDAYRDLIDLIAPDVNTKWEIRFYAPTGTVSTRITLTEFLPQVNLLYVDVDFAQLKALCREHEHINVMAEIYGENVWYRENETGFATRELLPRSTVWPNIGTQLPLSKRSVLDDD</sequence>
<dbReference type="Proteomes" id="UP000799324">
    <property type="component" value="Unassembled WGS sequence"/>
</dbReference>
<accession>A0A6A6SPY5</accession>
<evidence type="ECO:0000313" key="1">
    <source>
        <dbReference type="EMBL" id="KAF2649759.1"/>
    </source>
</evidence>
<evidence type="ECO:0000313" key="2">
    <source>
        <dbReference type="Proteomes" id="UP000799324"/>
    </source>
</evidence>
<keyword evidence="2" id="KW-1185">Reference proteome</keyword>
<proteinExistence type="predicted"/>
<gene>
    <name evidence="1" type="ORF">K491DRAFT_171909</name>
</gene>
<reference evidence="1" key="1">
    <citation type="journal article" date="2020" name="Stud. Mycol.">
        <title>101 Dothideomycetes genomes: a test case for predicting lifestyles and emergence of pathogens.</title>
        <authorList>
            <person name="Haridas S."/>
            <person name="Albert R."/>
            <person name="Binder M."/>
            <person name="Bloem J."/>
            <person name="Labutti K."/>
            <person name="Salamov A."/>
            <person name="Andreopoulos B."/>
            <person name="Baker S."/>
            <person name="Barry K."/>
            <person name="Bills G."/>
            <person name="Bluhm B."/>
            <person name="Cannon C."/>
            <person name="Castanera R."/>
            <person name="Culley D."/>
            <person name="Daum C."/>
            <person name="Ezra D."/>
            <person name="Gonzalez J."/>
            <person name="Henrissat B."/>
            <person name="Kuo A."/>
            <person name="Liang C."/>
            <person name="Lipzen A."/>
            <person name="Lutzoni F."/>
            <person name="Magnuson J."/>
            <person name="Mondo S."/>
            <person name="Nolan M."/>
            <person name="Ohm R."/>
            <person name="Pangilinan J."/>
            <person name="Park H.-J."/>
            <person name="Ramirez L."/>
            <person name="Alfaro M."/>
            <person name="Sun H."/>
            <person name="Tritt A."/>
            <person name="Yoshinaga Y."/>
            <person name="Zwiers L.-H."/>
            <person name="Turgeon B."/>
            <person name="Goodwin S."/>
            <person name="Spatafora J."/>
            <person name="Crous P."/>
            <person name="Grigoriev I."/>
        </authorList>
    </citation>
    <scope>NUCLEOTIDE SEQUENCE</scope>
    <source>
        <strain evidence="1">CBS 122681</strain>
    </source>
</reference>
<protein>
    <submittedName>
        <fullName evidence="1">Uncharacterized protein</fullName>
    </submittedName>
</protein>
<dbReference type="EMBL" id="MU004480">
    <property type="protein sequence ID" value="KAF2649759.1"/>
    <property type="molecule type" value="Genomic_DNA"/>
</dbReference>
<dbReference type="OrthoDB" id="3673440at2759"/>
<dbReference type="AlphaFoldDB" id="A0A6A6SPY5"/>
<organism evidence="1 2">
    <name type="scientific">Lophiostoma macrostomum CBS 122681</name>
    <dbReference type="NCBI Taxonomy" id="1314788"/>
    <lineage>
        <taxon>Eukaryota</taxon>
        <taxon>Fungi</taxon>
        <taxon>Dikarya</taxon>
        <taxon>Ascomycota</taxon>
        <taxon>Pezizomycotina</taxon>
        <taxon>Dothideomycetes</taxon>
        <taxon>Pleosporomycetidae</taxon>
        <taxon>Pleosporales</taxon>
        <taxon>Lophiostomataceae</taxon>
        <taxon>Lophiostoma</taxon>
    </lineage>
</organism>
<name>A0A6A6SPY5_9PLEO</name>